<dbReference type="EMBL" id="BMQJ01000009">
    <property type="protein sequence ID" value="GGQ05919.1"/>
    <property type="molecule type" value="Genomic_DNA"/>
</dbReference>
<dbReference type="Proteomes" id="UP000611554">
    <property type="component" value="Unassembled WGS sequence"/>
</dbReference>
<keyword evidence="2" id="KW-1185">Reference proteome</keyword>
<organism evidence="1 2">
    <name type="scientific">Streptosporangium pseudovulgare</name>
    <dbReference type="NCBI Taxonomy" id="35765"/>
    <lineage>
        <taxon>Bacteria</taxon>
        <taxon>Bacillati</taxon>
        <taxon>Actinomycetota</taxon>
        <taxon>Actinomycetes</taxon>
        <taxon>Streptosporangiales</taxon>
        <taxon>Streptosporangiaceae</taxon>
        <taxon>Streptosporangium</taxon>
    </lineage>
</organism>
<protein>
    <recommendedName>
        <fullName evidence="3">Tetracyclin repressor-like C-terminal domain-containing protein</fullName>
    </recommendedName>
</protein>
<name>A0ABQ2R3E6_9ACTN</name>
<proteinExistence type="predicted"/>
<gene>
    <name evidence="1" type="ORF">GCM10010140_40360</name>
</gene>
<evidence type="ECO:0000313" key="1">
    <source>
        <dbReference type="EMBL" id="GGQ05919.1"/>
    </source>
</evidence>
<reference evidence="2" key="1">
    <citation type="journal article" date="2019" name="Int. J. Syst. Evol. Microbiol.">
        <title>The Global Catalogue of Microorganisms (GCM) 10K type strain sequencing project: providing services to taxonomists for standard genome sequencing and annotation.</title>
        <authorList>
            <consortium name="The Broad Institute Genomics Platform"/>
            <consortium name="The Broad Institute Genome Sequencing Center for Infectious Disease"/>
            <person name="Wu L."/>
            <person name="Ma J."/>
        </authorList>
    </citation>
    <scope>NUCLEOTIDE SEQUENCE [LARGE SCALE GENOMIC DNA]</scope>
    <source>
        <strain evidence="2">JCM 3115</strain>
    </source>
</reference>
<comment type="caution">
    <text evidence="1">The sequence shown here is derived from an EMBL/GenBank/DDBJ whole genome shotgun (WGS) entry which is preliminary data.</text>
</comment>
<evidence type="ECO:0008006" key="3">
    <source>
        <dbReference type="Google" id="ProtNLM"/>
    </source>
</evidence>
<sequence length="99" mass="10130">MPHSGSAVSAEGADRGLPRRLTDAVLTIARAGLAAMRLGAIDGPGFVPHPGSLKRWLIAVRGGCMTVRHQETSAGASVMGGAYADVLAATGSNRPRVRP</sequence>
<accession>A0ABQ2R3E6</accession>
<evidence type="ECO:0000313" key="2">
    <source>
        <dbReference type="Proteomes" id="UP000611554"/>
    </source>
</evidence>